<keyword evidence="3" id="KW-1185">Reference proteome</keyword>
<accession>A0A3S0C7P4</accession>
<keyword evidence="2" id="KW-0808">Transferase</keyword>
<evidence type="ECO:0000313" key="2">
    <source>
        <dbReference type="EMBL" id="RTE07923.1"/>
    </source>
</evidence>
<protein>
    <submittedName>
        <fullName evidence="2">Glycosyltransferase</fullName>
    </submittedName>
</protein>
<dbReference type="AlphaFoldDB" id="A0A3S0C7P4"/>
<dbReference type="Pfam" id="PF00534">
    <property type="entry name" value="Glycos_transf_1"/>
    <property type="match status" value="1"/>
</dbReference>
<comment type="caution">
    <text evidence="2">The sequence shown here is derived from an EMBL/GenBank/DDBJ whole genome shotgun (WGS) entry which is preliminary data.</text>
</comment>
<dbReference type="SUPFAM" id="SSF53756">
    <property type="entry name" value="UDP-Glycosyltransferase/glycogen phosphorylase"/>
    <property type="match status" value="1"/>
</dbReference>
<reference evidence="2 3" key="1">
    <citation type="submission" date="2018-12" db="EMBL/GenBank/DDBJ databases">
        <title>Bacillus ochoae sp. nov., Paenibacillus whitsoniae sp. nov., Paenibacillus spiritus sp. nov. Isolated from the Mars Exploration Rover during spacecraft assembly.</title>
        <authorList>
            <person name="Seuylemezian A."/>
            <person name="Vaishampayan P."/>
        </authorList>
    </citation>
    <scope>NUCLEOTIDE SEQUENCE [LARGE SCALE GENOMIC DNA]</scope>
    <source>
        <strain evidence="2 3">MER 54</strain>
    </source>
</reference>
<dbReference type="CDD" id="cd03809">
    <property type="entry name" value="GT4_MtfB-like"/>
    <property type="match status" value="1"/>
</dbReference>
<evidence type="ECO:0000313" key="3">
    <source>
        <dbReference type="Proteomes" id="UP000276128"/>
    </source>
</evidence>
<dbReference type="PANTHER" id="PTHR46401">
    <property type="entry name" value="GLYCOSYLTRANSFERASE WBBK-RELATED"/>
    <property type="match status" value="1"/>
</dbReference>
<feature type="domain" description="Glycosyl transferase family 1" evidence="1">
    <location>
        <begin position="200"/>
        <end position="346"/>
    </location>
</feature>
<dbReference type="Proteomes" id="UP000276128">
    <property type="component" value="Unassembled WGS sequence"/>
</dbReference>
<dbReference type="InterPro" id="IPR001296">
    <property type="entry name" value="Glyco_trans_1"/>
</dbReference>
<dbReference type="RefSeq" id="WP_126142995.1">
    <property type="nucleotide sequence ID" value="NZ_RXHU01000062.1"/>
</dbReference>
<sequence>MKANYKIALRIIGGEKWLGGVSYIELLARAVSTLPPMERPELFLVAADSSLDDFYLHEHFLHCFDGIIYVGKDTTRASDQIKHPWIHCSSYDELSEKIDFYYPVLMDVLPHRCAASWIPDFQYRYLPEITSQEERLKLDLKYQEIADRAKLIVFSSNDAREDFHGFYPDSKAVTKILSFHVEPDARWYDVNPRDIQNKFGLPDKYIICCNQFWAHKNFEVLFRSIRILKDNGHVIHVVCTGSTEDYRVRDYFTMIKQLISELDISDQVHILGIISREEQIQLIRRSCLVVQPSLFEGWSTIVEECRALGKTVVLSDLKVNLEQNPQHAIYFDRTDAEDLAQKLKHAYLAAAGPDLEREKVARDNSVHLMRTFALQFSDIWQTAKQIF</sequence>
<gene>
    <name evidence="2" type="ORF">EJQ19_19955</name>
</gene>
<evidence type="ECO:0000259" key="1">
    <source>
        <dbReference type="Pfam" id="PF00534"/>
    </source>
</evidence>
<dbReference type="GO" id="GO:0016757">
    <property type="term" value="F:glycosyltransferase activity"/>
    <property type="evidence" value="ECO:0007669"/>
    <property type="project" value="InterPro"/>
</dbReference>
<dbReference type="EMBL" id="RXHU01000062">
    <property type="protein sequence ID" value="RTE07923.1"/>
    <property type="molecule type" value="Genomic_DNA"/>
</dbReference>
<organism evidence="2 3">
    <name type="scientific">Paenibacillus whitsoniae</name>
    <dbReference type="NCBI Taxonomy" id="2496558"/>
    <lineage>
        <taxon>Bacteria</taxon>
        <taxon>Bacillati</taxon>
        <taxon>Bacillota</taxon>
        <taxon>Bacilli</taxon>
        <taxon>Bacillales</taxon>
        <taxon>Paenibacillaceae</taxon>
        <taxon>Paenibacillus</taxon>
    </lineage>
</organism>
<dbReference type="OrthoDB" id="9801609at2"/>
<proteinExistence type="predicted"/>
<dbReference type="Gene3D" id="3.40.50.2000">
    <property type="entry name" value="Glycogen Phosphorylase B"/>
    <property type="match status" value="1"/>
</dbReference>
<name>A0A3S0C7P4_9BACL</name>
<dbReference type="PANTHER" id="PTHR46401:SF8">
    <property type="entry name" value="BLL6006 PROTEIN"/>
    <property type="match status" value="1"/>
</dbReference>